<dbReference type="Gene3D" id="3.30.1370.210">
    <property type="match status" value="1"/>
</dbReference>
<keyword evidence="2" id="KW-0677">Repeat</keyword>
<keyword evidence="5" id="KW-0238">DNA-binding</keyword>
<feature type="zinc finger region" description="C3H1-type" evidence="6">
    <location>
        <begin position="126"/>
        <end position="152"/>
    </location>
</feature>
<evidence type="ECO:0000256" key="5">
    <source>
        <dbReference type="ARBA" id="ARBA00023125"/>
    </source>
</evidence>
<dbReference type="Pfam" id="PF25512">
    <property type="entry name" value="zf-CCCH_AtC3H23"/>
    <property type="match status" value="1"/>
</dbReference>
<keyword evidence="4 6" id="KW-0862">Zinc</keyword>
<evidence type="ECO:0000313" key="8">
    <source>
        <dbReference type="EMBL" id="KZV37294.1"/>
    </source>
</evidence>
<evidence type="ECO:0000313" key="9">
    <source>
        <dbReference type="Proteomes" id="UP000250235"/>
    </source>
</evidence>
<name>A0A2Z7BSD1_9LAMI</name>
<evidence type="ECO:0000256" key="4">
    <source>
        <dbReference type="ARBA" id="ARBA00022833"/>
    </source>
</evidence>
<keyword evidence="1 6" id="KW-0479">Metal-binding</keyword>
<organism evidence="8 9">
    <name type="scientific">Dorcoceras hygrometricum</name>
    <dbReference type="NCBI Taxonomy" id="472368"/>
    <lineage>
        <taxon>Eukaryota</taxon>
        <taxon>Viridiplantae</taxon>
        <taxon>Streptophyta</taxon>
        <taxon>Embryophyta</taxon>
        <taxon>Tracheophyta</taxon>
        <taxon>Spermatophyta</taxon>
        <taxon>Magnoliopsida</taxon>
        <taxon>eudicotyledons</taxon>
        <taxon>Gunneridae</taxon>
        <taxon>Pentapetalae</taxon>
        <taxon>asterids</taxon>
        <taxon>lamiids</taxon>
        <taxon>Lamiales</taxon>
        <taxon>Gesneriaceae</taxon>
        <taxon>Didymocarpoideae</taxon>
        <taxon>Trichosporeae</taxon>
        <taxon>Loxocarpinae</taxon>
        <taxon>Dorcoceras</taxon>
    </lineage>
</organism>
<dbReference type="EMBL" id="KV003145">
    <property type="protein sequence ID" value="KZV37294.1"/>
    <property type="molecule type" value="Genomic_DNA"/>
</dbReference>
<dbReference type="Proteomes" id="UP000250235">
    <property type="component" value="Unassembled WGS sequence"/>
</dbReference>
<dbReference type="OrthoDB" id="410307at2759"/>
<sequence length="347" mass="39116">MMMMIGDRLRLNPTVQIPHWDHHFAEDPTPHLHSPNVDVSHYENALAALHRYLPSNKEAIVAEEEEEDGDPDDFDFPVDAFSCDNFRMFEFKVKKCTRARPHDWTECPFAHPGEKARRRDPRKYHYSGSACPDFRKGACRRGDACEYAHGVFECWLHPARYRTEPCKDGTHCRRRVCFFAHTPDQLRVLPHSSPDASPGQPEYGGPFGYSPTSALYSYSPPQSPRTLSPPLSPNVAALSQLSESVRCLQISKPTLGVGSPSWGLQLGSGFGSPRSPNAVRVGFTSLPSTPIQPRIPSAFDIWDTCCEEEPAMERVESGRQLRERIYAKLSKENSLDRVDQPLPSRNP</sequence>
<evidence type="ECO:0000256" key="2">
    <source>
        <dbReference type="ARBA" id="ARBA00022737"/>
    </source>
</evidence>
<dbReference type="GO" id="GO:0003677">
    <property type="term" value="F:DNA binding"/>
    <property type="evidence" value="ECO:0007669"/>
    <property type="project" value="UniProtKB-KW"/>
</dbReference>
<accession>A0A2Z7BSD1</accession>
<dbReference type="InterPro" id="IPR057444">
    <property type="entry name" value="Znf-CCCH_AtC3H23-like"/>
</dbReference>
<dbReference type="SMART" id="SM00356">
    <property type="entry name" value="ZnF_C3H1"/>
    <property type="match status" value="2"/>
</dbReference>
<feature type="domain" description="C3H1-type" evidence="7">
    <location>
        <begin position="126"/>
        <end position="152"/>
    </location>
</feature>
<keyword evidence="9" id="KW-1185">Reference proteome</keyword>
<dbReference type="Pfam" id="PF00642">
    <property type="entry name" value="zf-CCCH"/>
    <property type="match status" value="1"/>
</dbReference>
<dbReference type="FunFam" id="3.30.1370.210:FF:000009">
    <property type="entry name" value="Zinc finger CCCH domain-containing protein 66"/>
    <property type="match status" value="1"/>
</dbReference>
<protein>
    <submittedName>
        <fullName evidence="8">Zinc finger CCCH domain-containing protein 23</fullName>
    </submittedName>
</protein>
<gene>
    <name evidence="8" type="ORF">F511_16443</name>
</gene>
<dbReference type="PANTHER" id="PTHR14493:SF147">
    <property type="entry name" value="ZINC FINGER CCCH DOMAIN-CONTAINING PROTEIN 23"/>
    <property type="match status" value="1"/>
</dbReference>
<dbReference type="PANTHER" id="PTHR14493">
    <property type="entry name" value="UNKEMPT FAMILY MEMBER"/>
    <property type="match status" value="1"/>
</dbReference>
<dbReference type="AlphaFoldDB" id="A0A2Z7BSD1"/>
<dbReference type="PROSITE" id="PS50103">
    <property type="entry name" value="ZF_C3H1"/>
    <property type="match status" value="1"/>
</dbReference>
<dbReference type="InterPro" id="IPR045234">
    <property type="entry name" value="Unkempt-like"/>
</dbReference>
<evidence type="ECO:0000256" key="6">
    <source>
        <dbReference type="PROSITE-ProRule" id="PRU00723"/>
    </source>
</evidence>
<dbReference type="InterPro" id="IPR000571">
    <property type="entry name" value="Znf_CCCH"/>
</dbReference>
<proteinExistence type="predicted"/>
<reference evidence="8 9" key="1">
    <citation type="journal article" date="2015" name="Proc. Natl. Acad. Sci. U.S.A.">
        <title>The resurrection genome of Boea hygrometrica: A blueprint for survival of dehydration.</title>
        <authorList>
            <person name="Xiao L."/>
            <person name="Yang G."/>
            <person name="Zhang L."/>
            <person name="Yang X."/>
            <person name="Zhao S."/>
            <person name="Ji Z."/>
            <person name="Zhou Q."/>
            <person name="Hu M."/>
            <person name="Wang Y."/>
            <person name="Chen M."/>
            <person name="Xu Y."/>
            <person name="Jin H."/>
            <person name="Xiao X."/>
            <person name="Hu G."/>
            <person name="Bao F."/>
            <person name="Hu Y."/>
            <person name="Wan P."/>
            <person name="Li L."/>
            <person name="Deng X."/>
            <person name="Kuang T."/>
            <person name="Xiang C."/>
            <person name="Zhu J.K."/>
            <person name="Oliver M.J."/>
            <person name="He Y."/>
        </authorList>
    </citation>
    <scope>NUCLEOTIDE SEQUENCE [LARGE SCALE GENOMIC DNA]</scope>
    <source>
        <strain evidence="9">cv. XS01</strain>
    </source>
</reference>
<evidence type="ECO:0000256" key="3">
    <source>
        <dbReference type="ARBA" id="ARBA00022771"/>
    </source>
</evidence>
<dbReference type="GO" id="GO:0006355">
    <property type="term" value="P:regulation of DNA-templated transcription"/>
    <property type="evidence" value="ECO:0007669"/>
    <property type="project" value="UniProtKB-ARBA"/>
</dbReference>
<dbReference type="GO" id="GO:0008270">
    <property type="term" value="F:zinc ion binding"/>
    <property type="evidence" value="ECO:0007669"/>
    <property type="project" value="UniProtKB-KW"/>
</dbReference>
<evidence type="ECO:0000259" key="7">
    <source>
        <dbReference type="PROSITE" id="PS50103"/>
    </source>
</evidence>
<evidence type="ECO:0000256" key="1">
    <source>
        <dbReference type="ARBA" id="ARBA00022723"/>
    </source>
</evidence>
<keyword evidence="3 6" id="KW-0863">Zinc-finger</keyword>